<evidence type="ECO:0000313" key="1">
    <source>
        <dbReference type="EMBL" id="UOE43752.1"/>
    </source>
</evidence>
<organism evidence="1 2">
    <name type="scientific">Agromyces larvae</name>
    <dbReference type="NCBI Taxonomy" id="2929802"/>
    <lineage>
        <taxon>Bacteria</taxon>
        <taxon>Bacillati</taxon>
        <taxon>Actinomycetota</taxon>
        <taxon>Actinomycetes</taxon>
        <taxon>Micrococcales</taxon>
        <taxon>Microbacteriaceae</taxon>
        <taxon>Agromyces</taxon>
    </lineage>
</organism>
<protein>
    <submittedName>
        <fullName evidence="1">AsnC family protein</fullName>
    </submittedName>
</protein>
<dbReference type="Proteomes" id="UP000832097">
    <property type="component" value="Chromosome"/>
</dbReference>
<name>A0ABY4BX03_9MICO</name>
<accession>A0ABY4BX03</accession>
<proteinExistence type="predicted"/>
<evidence type="ECO:0000313" key="2">
    <source>
        <dbReference type="Proteomes" id="UP000832097"/>
    </source>
</evidence>
<dbReference type="EMBL" id="CP094528">
    <property type="protein sequence ID" value="UOE43752.1"/>
    <property type="molecule type" value="Genomic_DNA"/>
</dbReference>
<sequence>MVETTEFLSMVRRMLRAAARRVADADEPELATLIELREELDQAIATAVEGQRARGVSWAGIARATGTTRQAAHARWGRPAA</sequence>
<gene>
    <name evidence="1" type="ORF">MTO99_16510</name>
</gene>
<keyword evidence="2" id="KW-1185">Reference proteome</keyword>
<reference evidence="1 2" key="1">
    <citation type="submission" date="2022-03" db="EMBL/GenBank/DDBJ databases">
        <title>Mucilaginibacter sp. isolated from the gut of Protaetia brevitarsis seulensis larvae.</title>
        <authorList>
            <person name="Won M."/>
            <person name="Kim S.-J."/>
            <person name="Kwon S.-W."/>
        </authorList>
    </citation>
    <scope>NUCLEOTIDE SEQUENCE [LARGE SCALE GENOMIC DNA]</scope>
    <source>
        <strain evidence="1 2">CFWR-12</strain>
    </source>
</reference>
<dbReference type="RefSeq" id="WP_243554937.1">
    <property type="nucleotide sequence ID" value="NZ_CP094528.1"/>
</dbReference>